<dbReference type="OrthoDB" id="2505261at2759"/>
<evidence type="ECO:0000313" key="4">
    <source>
        <dbReference type="EMBL" id="PLW17251.1"/>
    </source>
</evidence>
<name>A0A2N5SVJ5_9BASI</name>
<evidence type="ECO:0000256" key="1">
    <source>
        <dbReference type="SAM" id="Coils"/>
    </source>
</evidence>
<dbReference type="Proteomes" id="UP000235388">
    <property type="component" value="Unassembled WGS sequence"/>
</dbReference>
<feature type="compositionally biased region" description="Acidic residues" evidence="2">
    <location>
        <begin position="63"/>
        <end position="75"/>
    </location>
</feature>
<evidence type="ECO:0000256" key="2">
    <source>
        <dbReference type="SAM" id="MobiDB-lite"/>
    </source>
</evidence>
<reference evidence="4 5" key="1">
    <citation type="submission" date="2017-11" db="EMBL/GenBank/DDBJ databases">
        <title>De novo assembly and phasing of dikaryotic genomes from two isolates of Puccinia coronata f. sp. avenae, the causal agent of oat crown rust.</title>
        <authorList>
            <person name="Miller M.E."/>
            <person name="Zhang Y."/>
            <person name="Omidvar V."/>
            <person name="Sperschneider J."/>
            <person name="Schwessinger B."/>
            <person name="Raley C."/>
            <person name="Palmer J.M."/>
            <person name="Garnica D."/>
            <person name="Upadhyaya N."/>
            <person name="Rathjen J."/>
            <person name="Taylor J.M."/>
            <person name="Park R.F."/>
            <person name="Dodds P.N."/>
            <person name="Hirsch C.D."/>
            <person name="Kianian S.F."/>
            <person name="Figueroa M."/>
        </authorList>
    </citation>
    <scope>NUCLEOTIDE SEQUENCE [LARGE SCALE GENOMIC DNA]</scope>
    <source>
        <strain evidence="4">12NC29</strain>
    </source>
</reference>
<dbReference type="GO" id="GO:0003700">
    <property type="term" value="F:DNA-binding transcription factor activity"/>
    <property type="evidence" value="ECO:0007669"/>
    <property type="project" value="InterPro"/>
</dbReference>
<dbReference type="PROSITE" id="PS50217">
    <property type="entry name" value="BZIP"/>
    <property type="match status" value="1"/>
</dbReference>
<feature type="coiled-coil region" evidence="1">
    <location>
        <begin position="373"/>
        <end position="410"/>
    </location>
</feature>
<feature type="compositionally biased region" description="Low complexity" evidence="2">
    <location>
        <begin position="198"/>
        <end position="210"/>
    </location>
</feature>
<organism evidence="4 5">
    <name type="scientific">Puccinia coronata f. sp. avenae</name>
    <dbReference type="NCBI Taxonomy" id="200324"/>
    <lineage>
        <taxon>Eukaryota</taxon>
        <taxon>Fungi</taxon>
        <taxon>Dikarya</taxon>
        <taxon>Basidiomycota</taxon>
        <taxon>Pucciniomycotina</taxon>
        <taxon>Pucciniomycetes</taxon>
        <taxon>Pucciniales</taxon>
        <taxon>Pucciniaceae</taxon>
        <taxon>Puccinia</taxon>
    </lineage>
</organism>
<dbReference type="Gene3D" id="1.20.5.170">
    <property type="match status" value="1"/>
</dbReference>
<feature type="compositionally biased region" description="Low complexity" evidence="2">
    <location>
        <begin position="506"/>
        <end position="524"/>
    </location>
</feature>
<feature type="compositionally biased region" description="Polar residues" evidence="2">
    <location>
        <begin position="229"/>
        <end position="249"/>
    </location>
</feature>
<keyword evidence="5" id="KW-1185">Reference proteome</keyword>
<dbReference type="EMBL" id="PGCJ01000853">
    <property type="protein sequence ID" value="PLW17251.1"/>
    <property type="molecule type" value="Genomic_DNA"/>
</dbReference>
<sequence length="546" mass="60260">MADGREIDYEYLLNNLETSTETIHAQPRTPPRTAASFVPQQTRSGRIPQRPASTTLDPLDFLDFPDESESDDPDFDPLNPPPPSSSNVHSPKQATQNHSQSQLPCFDLFSQLDPTGFDFSTLSDQPQPIGTSVQQNNFNHQNSTNNPFNQFQFDQTYQFSPKLSPLTQGEIAGVPFVNINLPESDDSPEFIPPPTTRSSAAAAIASSSSRLPKRPRREVNARSLVDPSLQPSSSTCTLNPPANTSSKPTSKPALPSAKLPAGISKLPAAISSRYVAIAPSPNYPHTDRKSSHGETIHNSDDSEGEESEQLNTERTLAGTSLTRSKPAPKRRKTAQSLGLVGINQEDDVGEGEDPIKRKRECMRKTRERKKIYIVSLEDRCLELAEENARLREENEELMRESRENWKAKAKSLEVFKLLNQQIQRLQGTTPGGGPTTRNDASSRKAQPGPPPPQQRARPVEQRIVQKRKLDTYQSSHYPNSNNVDAQRRPSTTSLLPSHSAPFSNTSSKRPSFPPSSSSSSSSRFVTQNSSRGRTLLDVLSAKSKSY</sequence>
<accession>A0A2N5SVJ5</accession>
<feature type="compositionally biased region" description="Basic and acidic residues" evidence="2">
    <location>
        <begin position="285"/>
        <end position="300"/>
    </location>
</feature>
<dbReference type="STRING" id="200324.A0A2N5SVJ5"/>
<protein>
    <recommendedName>
        <fullName evidence="3">BZIP domain-containing protein</fullName>
    </recommendedName>
</protein>
<keyword evidence="1" id="KW-0175">Coiled coil</keyword>
<evidence type="ECO:0000259" key="3">
    <source>
        <dbReference type="PROSITE" id="PS50217"/>
    </source>
</evidence>
<proteinExistence type="predicted"/>
<feature type="region of interest" description="Disordered" evidence="2">
    <location>
        <begin position="280"/>
        <end position="336"/>
    </location>
</feature>
<feature type="compositionally biased region" description="Polar residues" evidence="2">
    <location>
        <begin position="309"/>
        <end position="323"/>
    </location>
</feature>
<feature type="compositionally biased region" description="Polar residues" evidence="2">
    <location>
        <begin position="471"/>
        <end position="505"/>
    </location>
</feature>
<feature type="region of interest" description="Disordered" evidence="2">
    <location>
        <begin position="21"/>
        <end position="101"/>
    </location>
</feature>
<dbReference type="AlphaFoldDB" id="A0A2N5SVJ5"/>
<feature type="region of interest" description="Disordered" evidence="2">
    <location>
        <begin position="117"/>
        <end position="149"/>
    </location>
</feature>
<dbReference type="Pfam" id="PF07716">
    <property type="entry name" value="bZIP_2"/>
    <property type="match status" value="1"/>
</dbReference>
<feature type="region of interest" description="Disordered" evidence="2">
    <location>
        <begin position="424"/>
        <end position="533"/>
    </location>
</feature>
<feature type="compositionally biased region" description="Polar residues" evidence="2">
    <location>
        <begin position="87"/>
        <end position="101"/>
    </location>
</feature>
<dbReference type="InterPro" id="IPR004827">
    <property type="entry name" value="bZIP"/>
</dbReference>
<feature type="compositionally biased region" description="Low complexity" evidence="2">
    <location>
        <begin position="134"/>
        <end position="149"/>
    </location>
</feature>
<feature type="region of interest" description="Disordered" evidence="2">
    <location>
        <begin position="185"/>
        <end position="258"/>
    </location>
</feature>
<feature type="compositionally biased region" description="Polar residues" evidence="2">
    <location>
        <begin position="118"/>
        <end position="133"/>
    </location>
</feature>
<feature type="domain" description="BZIP" evidence="3">
    <location>
        <begin position="357"/>
        <end position="400"/>
    </location>
</feature>
<dbReference type="CDD" id="cd14686">
    <property type="entry name" value="bZIP"/>
    <property type="match status" value="1"/>
</dbReference>
<gene>
    <name evidence="4" type="ORF">PCANC_11625</name>
</gene>
<evidence type="ECO:0000313" key="5">
    <source>
        <dbReference type="Proteomes" id="UP000235388"/>
    </source>
</evidence>
<comment type="caution">
    <text evidence="4">The sequence shown here is derived from an EMBL/GenBank/DDBJ whole genome shotgun (WGS) entry which is preliminary data.</text>
</comment>